<evidence type="ECO:0000313" key="2">
    <source>
        <dbReference type="EMBL" id="HIU68902.1"/>
    </source>
</evidence>
<keyword evidence="1" id="KW-1133">Transmembrane helix</keyword>
<comment type="caution">
    <text evidence="2">The sequence shown here is derived from an EMBL/GenBank/DDBJ whole genome shotgun (WGS) entry which is preliminary data.</text>
</comment>
<evidence type="ECO:0000256" key="1">
    <source>
        <dbReference type="SAM" id="Phobius"/>
    </source>
</evidence>
<protein>
    <submittedName>
        <fullName evidence="2">Uncharacterized protein</fullName>
    </submittedName>
</protein>
<reference evidence="2" key="2">
    <citation type="journal article" date="2021" name="PeerJ">
        <title>Extensive microbial diversity within the chicken gut microbiome revealed by metagenomics and culture.</title>
        <authorList>
            <person name="Gilroy R."/>
            <person name="Ravi A."/>
            <person name="Getino M."/>
            <person name="Pursley I."/>
            <person name="Horton D.L."/>
            <person name="Alikhan N.F."/>
            <person name="Baker D."/>
            <person name="Gharbi K."/>
            <person name="Hall N."/>
            <person name="Watson M."/>
            <person name="Adriaenssens E.M."/>
            <person name="Foster-Nyarko E."/>
            <person name="Jarju S."/>
            <person name="Secka A."/>
            <person name="Antonio M."/>
            <person name="Oren A."/>
            <person name="Chaudhuri R.R."/>
            <person name="La Ragione R."/>
            <person name="Hildebrand F."/>
            <person name="Pallen M.J."/>
        </authorList>
    </citation>
    <scope>NUCLEOTIDE SEQUENCE</scope>
    <source>
        <strain evidence="2">CHK176-6737</strain>
    </source>
</reference>
<reference evidence="2" key="1">
    <citation type="submission" date="2020-10" db="EMBL/GenBank/DDBJ databases">
        <authorList>
            <person name="Gilroy R."/>
        </authorList>
    </citation>
    <scope>NUCLEOTIDE SEQUENCE</scope>
    <source>
        <strain evidence="2">CHK176-6737</strain>
    </source>
</reference>
<keyword evidence="1" id="KW-0812">Transmembrane</keyword>
<dbReference type="AlphaFoldDB" id="A0A9D1MTV2"/>
<sequence>MELANLLKNVKIFAGFANVVRVLSVMIRIVQALAICFIALQAVLILKDHDRYDWKLKG</sequence>
<evidence type="ECO:0000313" key="3">
    <source>
        <dbReference type="Proteomes" id="UP000824125"/>
    </source>
</evidence>
<accession>A0A9D1MTV2</accession>
<keyword evidence="1" id="KW-0472">Membrane</keyword>
<feature type="transmembrane region" description="Helical" evidence="1">
    <location>
        <begin position="25"/>
        <end position="46"/>
    </location>
</feature>
<dbReference type="Proteomes" id="UP000824125">
    <property type="component" value="Unassembled WGS sequence"/>
</dbReference>
<name>A0A9D1MTV2_9FIRM</name>
<proteinExistence type="predicted"/>
<organism evidence="2 3">
    <name type="scientific">Candidatus Scybalenecus merdavium</name>
    <dbReference type="NCBI Taxonomy" id="2840939"/>
    <lineage>
        <taxon>Bacteria</taxon>
        <taxon>Bacillati</taxon>
        <taxon>Bacillota</taxon>
        <taxon>Clostridia</taxon>
        <taxon>Eubacteriales</taxon>
        <taxon>Oscillospiraceae</taxon>
        <taxon>Oscillospiraceae incertae sedis</taxon>
        <taxon>Candidatus Scybalenecus</taxon>
    </lineage>
</organism>
<gene>
    <name evidence="2" type="ORF">IAD23_02950</name>
</gene>
<dbReference type="EMBL" id="DVNM01000015">
    <property type="protein sequence ID" value="HIU68902.1"/>
    <property type="molecule type" value="Genomic_DNA"/>
</dbReference>